<name>A0A812S421_9DINO</name>
<keyword evidence="3" id="KW-1185">Reference proteome</keyword>
<dbReference type="Proteomes" id="UP000604046">
    <property type="component" value="Unassembled WGS sequence"/>
</dbReference>
<evidence type="ECO:0000313" key="2">
    <source>
        <dbReference type="EMBL" id="CAE7460898.1"/>
    </source>
</evidence>
<dbReference type="EMBL" id="CAJNDS010002401">
    <property type="protein sequence ID" value="CAE7460898.1"/>
    <property type="molecule type" value="Genomic_DNA"/>
</dbReference>
<comment type="caution">
    <text evidence="2">The sequence shown here is derived from an EMBL/GenBank/DDBJ whole genome shotgun (WGS) entry which is preliminary data.</text>
</comment>
<proteinExistence type="predicted"/>
<evidence type="ECO:0000256" key="1">
    <source>
        <dbReference type="SAM" id="MobiDB-lite"/>
    </source>
</evidence>
<organism evidence="2 3">
    <name type="scientific">Symbiodinium natans</name>
    <dbReference type="NCBI Taxonomy" id="878477"/>
    <lineage>
        <taxon>Eukaryota</taxon>
        <taxon>Sar</taxon>
        <taxon>Alveolata</taxon>
        <taxon>Dinophyceae</taxon>
        <taxon>Suessiales</taxon>
        <taxon>Symbiodiniaceae</taxon>
        <taxon>Symbiodinium</taxon>
    </lineage>
</organism>
<protein>
    <submittedName>
        <fullName evidence="2">Ycf45 protein</fullName>
    </submittedName>
</protein>
<dbReference type="AlphaFoldDB" id="A0A812S421"/>
<gene>
    <name evidence="2" type="primary">ycf45</name>
    <name evidence="2" type="ORF">SNAT2548_LOCUS25604</name>
</gene>
<accession>A0A812S421</accession>
<sequence>MGYQMAGKLCLLGLGPDPKLRALLEAPELPADALATAQLRLPHLTLRTGTATCVAGSELPSLFAASDTGVEFLQLADTHMLLGVCCHGRWETRDSFLLGVTPAGCEFQDPLLSKLGYFFSPNSTSIIGRDGTNLSWPRTLQAVWLKQLQENGDQFPRNNHRTELVADRVLSLSGGKCSIVGMAVGIVGYSHIGLSEARKLAVLYKPSPYRVRDGLDSNMWLNLGELPWVEGPDLSAHDWRLTIVFKPRHGTKPRPQRPTGKVQRPPLLPLRVESEPTRRPSLFGDPGDRW</sequence>
<evidence type="ECO:0000313" key="3">
    <source>
        <dbReference type="Proteomes" id="UP000604046"/>
    </source>
</evidence>
<feature type="region of interest" description="Disordered" evidence="1">
    <location>
        <begin position="247"/>
        <end position="290"/>
    </location>
</feature>
<reference evidence="2" key="1">
    <citation type="submission" date="2021-02" db="EMBL/GenBank/DDBJ databases">
        <authorList>
            <person name="Dougan E. K."/>
            <person name="Rhodes N."/>
            <person name="Thang M."/>
            <person name="Chan C."/>
        </authorList>
    </citation>
    <scope>NUCLEOTIDE SEQUENCE</scope>
</reference>